<dbReference type="AlphaFoldDB" id="A0A034WK08"/>
<sequence>MEAMRKLDATLVAYLAGETKLQSKQMEPELELDLNSQNESNVDDNDEYVLEEFADPVVETVENITREELQLFRRIKSMKLQLEALTLEPEGTKRMELLQNDTRPIFTVECQLSHELIQNLPRYEMFHIMQFESEKFQSLTQCTRFGQEAQRDINLTPLIDELDNTLNGNGNGNAAAAGDAPNFGRIHFAVWWREPGTCLNEMLGMGVFELRELYDAALLEQCKRITIQRRGVPLANIYLKINLLLCTLADTNNNNNAADLSYEAALQAMKQQPGGGNKRKGGSGKGAAKSSASGAAAAANTSATSSNTTGEYQVERLVYLKDTDIQ</sequence>
<reference evidence="2" key="1">
    <citation type="journal article" date="2014" name="BMC Genomics">
        <title>Characterizing the developmental transcriptome of the oriental fruit fly, Bactrocera dorsalis (Diptera: Tephritidae) through comparative genomic analysis with Drosophila melanogaster utilizing modENCODE datasets.</title>
        <authorList>
            <person name="Geib S.M."/>
            <person name="Calla B."/>
            <person name="Hall B."/>
            <person name="Hou S."/>
            <person name="Manoukis N.C."/>
        </authorList>
    </citation>
    <scope>NUCLEOTIDE SEQUENCE</scope>
    <source>
        <strain evidence="2">Punador</strain>
    </source>
</reference>
<evidence type="ECO:0000313" key="2">
    <source>
        <dbReference type="EMBL" id="JAC54103.1"/>
    </source>
</evidence>
<proteinExistence type="predicted"/>
<dbReference type="EMBL" id="GAKP01004849">
    <property type="protein sequence ID" value="JAC54103.1"/>
    <property type="molecule type" value="Transcribed_RNA"/>
</dbReference>
<dbReference type="OrthoDB" id="79771at2759"/>
<feature type="region of interest" description="Disordered" evidence="1">
    <location>
        <begin position="270"/>
        <end position="291"/>
    </location>
</feature>
<name>A0A034WK08_BACDO</name>
<evidence type="ECO:0000256" key="1">
    <source>
        <dbReference type="SAM" id="MobiDB-lite"/>
    </source>
</evidence>
<protein>
    <submittedName>
        <fullName evidence="2">Uncharacterized protein</fullName>
    </submittedName>
</protein>
<organism evidence="2">
    <name type="scientific">Bactrocera dorsalis</name>
    <name type="common">Oriental fruit fly</name>
    <name type="synonym">Dacus dorsalis</name>
    <dbReference type="NCBI Taxonomy" id="27457"/>
    <lineage>
        <taxon>Eukaryota</taxon>
        <taxon>Metazoa</taxon>
        <taxon>Ecdysozoa</taxon>
        <taxon>Arthropoda</taxon>
        <taxon>Hexapoda</taxon>
        <taxon>Insecta</taxon>
        <taxon>Pterygota</taxon>
        <taxon>Neoptera</taxon>
        <taxon>Endopterygota</taxon>
        <taxon>Diptera</taxon>
        <taxon>Brachycera</taxon>
        <taxon>Muscomorpha</taxon>
        <taxon>Tephritoidea</taxon>
        <taxon>Tephritidae</taxon>
        <taxon>Bactrocera</taxon>
        <taxon>Bactrocera</taxon>
    </lineage>
</organism>
<accession>A0A034WK08</accession>